<dbReference type="Proteomes" id="UP000001072">
    <property type="component" value="Unassembled WGS sequence"/>
</dbReference>
<reference evidence="3" key="1">
    <citation type="journal article" date="2011" name="Proc. Natl. Acad. Sci. U.S.A.">
        <title>Obligate biotrophy features unraveled by the genomic analysis of rust fungi.</title>
        <authorList>
            <person name="Duplessis S."/>
            <person name="Cuomo C.A."/>
            <person name="Lin Y.-C."/>
            <person name="Aerts A."/>
            <person name="Tisserant E."/>
            <person name="Veneault-Fourrey C."/>
            <person name="Joly D.L."/>
            <person name="Hacquard S."/>
            <person name="Amselem J."/>
            <person name="Cantarel B.L."/>
            <person name="Chiu R."/>
            <person name="Coutinho P.M."/>
            <person name="Feau N."/>
            <person name="Field M."/>
            <person name="Frey P."/>
            <person name="Gelhaye E."/>
            <person name="Goldberg J."/>
            <person name="Grabherr M.G."/>
            <person name="Kodira C.D."/>
            <person name="Kohler A."/>
            <person name="Kuees U."/>
            <person name="Lindquist E.A."/>
            <person name="Lucas S.M."/>
            <person name="Mago R."/>
            <person name="Mauceli E."/>
            <person name="Morin E."/>
            <person name="Murat C."/>
            <person name="Pangilinan J.L."/>
            <person name="Park R."/>
            <person name="Pearson M."/>
            <person name="Quesneville H."/>
            <person name="Rouhier N."/>
            <person name="Sakthikumar S."/>
            <person name="Salamov A.A."/>
            <person name="Schmutz J."/>
            <person name="Selles B."/>
            <person name="Shapiro H."/>
            <person name="Tanguay P."/>
            <person name="Tuskan G.A."/>
            <person name="Henrissat B."/>
            <person name="Van de Peer Y."/>
            <person name="Rouze P."/>
            <person name="Ellis J.G."/>
            <person name="Dodds P.N."/>
            <person name="Schein J.E."/>
            <person name="Zhong S."/>
            <person name="Hamelin R.C."/>
            <person name="Grigoriev I.V."/>
            <person name="Szabo L.J."/>
            <person name="Martin F."/>
        </authorList>
    </citation>
    <scope>NUCLEOTIDE SEQUENCE [LARGE SCALE GENOMIC DNA]</scope>
    <source>
        <strain evidence="3">98AG31 / pathotype 3-4-7</strain>
    </source>
</reference>
<dbReference type="EMBL" id="GL883142">
    <property type="protein sequence ID" value="EGG00879.1"/>
    <property type="molecule type" value="Genomic_DNA"/>
</dbReference>
<protein>
    <submittedName>
        <fullName evidence="2">Uncharacterized protein</fullName>
    </submittedName>
</protein>
<evidence type="ECO:0000256" key="1">
    <source>
        <dbReference type="SAM" id="MobiDB-lite"/>
    </source>
</evidence>
<feature type="compositionally biased region" description="Polar residues" evidence="1">
    <location>
        <begin position="63"/>
        <end position="77"/>
    </location>
</feature>
<evidence type="ECO:0000313" key="2">
    <source>
        <dbReference type="EMBL" id="EGG00879.1"/>
    </source>
</evidence>
<dbReference type="HOGENOM" id="CLU_319354_0_0_1"/>
<sequence>MSSTLPTPRPTTATPAIQDPPPHDDDPVKTQADAVLTTTSPCSPGSIPTLPLVASTASPLPSLNQLDPLTETTTSPKASPAVLINPPGGVPTGGLPVPVNPDVRQVSLTPSIWAVESPTNFQVTKKTVEKKTIDNSDVPDMYRAALDLLCKRTRGTDQAALEVQSQPTPPFKILPKSKLRVHTWLSKDPNMRLFQCAAEAPWHRADIFRLDNAALIKKGPSKEEAHTQYVREILGVFCHSSATKINQSVKYVLAAVAYCKMETVEIQPPQVNLEICPDVQIANGLKAAHHYHQLQLCTGNSTVQECVIAMWELVHKIYGLLEAIASLRARFRHVEQLFHAPEQQHKQLDAAYDKLTKSAGAGQIPTVPFGLLVAFLTSGVKGLLLFPHDPKRFGLCKLAHFLVLVSRIHGDRPIEEPFWKHTQALLLKLIREALFPEGFDSASGLTNDGVNEASIQDQWHPKECSKLLLAQAIQRDLAAFCQMRPVLTGAPYPDNPYDLPFHPVSTGNQTTVPQADMYLKPKPCSYCLLASCPLYANHTCHLKILMYSKCPCLSPPLSTSEIYKMNLQVLLHVTCNTKFFAPLWALIPCQLLHLFRQHQPLTTTPSHHCHTMPLTLGSHATALGPLHVLCSCPQLGCSQKMIEYMGNVHRGQLFSRTRYPKHLADINRLVDTMTPLPSPSDHPAPQSQQSMLLQPLIGGPSNTPVASTSRAVLPPVLPPIGAATPMRSNKQARDTEDDEVVSAPHHPKAPRLDLGHTQTTTSIPRRFLQDPLCMREMFEVAKEHLFHNVGVKACNKSLAKARESVKEQKLTQDPTTRNKVWKEIPLGLPTLLKTLKLEPSVQSKTCCPFCCALSSIQEPLPLNASPVPLCDVPRFTTKANCSETHAPLLLSVATFLAWKDASVSLLWKRH</sequence>
<proteinExistence type="predicted"/>
<name>F4S2X7_MELLP</name>
<dbReference type="VEuPathDB" id="FungiDB:MELLADRAFT_92826"/>
<dbReference type="RefSeq" id="XP_007415727.1">
    <property type="nucleotide sequence ID" value="XM_007415665.1"/>
</dbReference>
<dbReference type="InParanoid" id="F4S2X7"/>
<evidence type="ECO:0000313" key="3">
    <source>
        <dbReference type="Proteomes" id="UP000001072"/>
    </source>
</evidence>
<accession>F4S2X7</accession>
<dbReference type="KEGG" id="mlr:MELLADRAFT_92826"/>
<feature type="region of interest" description="Disordered" evidence="1">
    <location>
        <begin position="1"/>
        <end position="31"/>
    </location>
</feature>
<dbReference type="GeneID" id="18936386"/>
<organism evidence="3">
    <name type="scientific">Melampsora larici-populina (strain 98AG31 / pathotype 3-4-7)</name>
    <name type="common">Poplar leaf rust fungus</name>
    <dbReference type="NCBI Taxonomy" id="747676"/>
    <lineage>
        <taxon>Eukaryota</taxon>
        <taxon>Fungi</taxon>
        <taxon>Dikarya</taxon>
        <taxon>Basidiomycota</taxon>
        <taxon>Pucciniomycotina</taxon>
        <taxon>Pucciniomycetes</taxon>
        <taxon>Pucciniales</taxon>
        <taxon>Melampsoraceae</taxon>
        <taxon>Melampsora</taxon>
    </lineage>
</organism>
<feature type="region of interest" description="Disordered" evidence="1">
    <location>
        <begin position="721"/>
        <end position="756"/>
    </location>
</feature>
<dbReference type="AlphaFoldDB" id="F4S2X7"/>
<feature type="region of interest" description="Disordered" evidence="1">
    <location>
        <begin position="63"/>
        <end position="95"/>
    </location>
</feature>
<gene>
    <name evidence="2" type="ORF">MELLADRAFT_92826</name>
</gene>
<keyword evidence="3" id="KW-1185">Reference proteome</keyword>